<organism evidence="1 2">
    <name type="scientific">Tumebacillus permanentifrigoris</name>
    <dbReference type="NCBI Taxonomy" id="378543"/>
    <lineage>
        <taxon>Bacteria</taxon>
        <taxon>Bacillati</taxon>
        <taxon>Bacillota</taxon>
        <taxon>Bacilli</taxon>
        <taxon>Bacillales</taxon>
        <taxon>Alicyclobacillaceae</taxon>
        <taxon>Tumebacillus</taxon>
    </lineage>
</organism>
<gene>
    <name evidence="1" type="ORF">C7459_104245</name>
</gene>
<protein>
    <recommendedName>
        <fullName evidence="3">DUF2922 family protein</fullName>
    </recommendedName>
</protein>
<reference evidence="1 2" key="1">
    <citation type="submission" date="2018-05" db="EMBL/GenBank/DDBJ databases">
        <title>Genomic Encyclopedia of Type Strains, Phase IV (KMG-IV): sequencing the most valuable type-strain genomes for metagenomic binning, comparative biology and taxonomic classification.</title>
        <authorList>
            <person name="Goeker M."/>
        </authorList>
    </citation>
    <scope>NUCLEOTIDE SEQUENCE [LARGE SCALE GENOMIC DNA]</scope>
    <source>
        <strain evidence="1 2">DSM 18773</strain>
    </source>
</reference>
<dbReference type="OrthoDB" id="2454247at2"/>
<sequence length="72" mass="8107">MQKRDLELFFTINLNKKVKLVIPEPKQDLTATEIQNVMDLVISKGIFDFPQGVAVAKHSARIVGSNVQKIEI</sequence>
<dbReference type="Pfam" id="PF11148">
    <property type="entry name" value="DUF2922"/>
    <property type="match status" value="1"/>
</dbReference>
<dbReference type="Proteomes" id="UP000245634">
    <property type="component" value="Unassembled WGS sequence"/>
</dbReference>
<keyword evidence="2" id="KW-1185">Reference proteome</keyword>
<proteinExistence type="predicted"/>
<evidence type="ECO:0000313" key="1">
    <source>
        <dbReference type="EMBL" id="PWK15039.1"/>
    </source>
</evidence>
<dbReference type="AlphaFoldDB" id="A0A316DCH3"/>
<evidence type="ECO:0008006" key="3">
    <source>
        <dbReference type="Google" id="ProtNLM"/>
    </source>
</evidence>
<evidence type="ECO:0000313" key="2">
    <source>
        <dbReference type="Proteomes" id="UP000245634"/>
    </source>
</evidence>
<dbReference type="EMBL" id="QGGL01000004">
    <property type="protein sequence ID" value="PWK15039.1"/>
    <property type="molecule type" value="Genomic_DNA"/>
</dbReference>
<name>A0A316DCH3_9BACL</name>
<accession>A0A316DCH3</accession>
<dbReference type="RefSeq" id="WP_109687538.1">
    <property type="nucleotide sequence ID" value="NZ_QGGL01000004.1"/>
</dbReference>
<comment type="caution">
    <text evidence="1">The sequence shown here is derived from an EMBL/GenBank/DDBJ whole genome shotgun (WGS) entry which is preliminary data.</text>
</comment>
<dbReference type="InterPro" id="IPR021321">
    <property type="entry name" value="DUF2922"/>
</dbReference>